<proteinExistence type="predicted"/>
<keyword evidence="1" id="KW-1133">Transmembrane helix</keyword>
<accession>A0A9P6A0F7</accession>
<gene>
    <name evidence="2" type="ORF">BDN71DRAFT_860217</name>
</gene>
<evidence type="ECO:0000256" key="1">
    <source>
        <dbReference type="SAM" id="Phobius"/>
    </source>
</evidence>
<dbReference type="AlphaFoldDB" id="A0A9P6A0F7"/>
<organism evidence="2 3">
    <name type="scientific">Pleurotus eryngii</name>
    <name type="common">Boletus of the steppes</name>
    <dbReference type="NCBI Taxonomy" id="5323"/>
    <lineage>
        <taxon>Eukaryota</taxon>
        <taxon>Fungi</taxon>
        <taxon>Dikarya</taxon>
        <taxon>Basidiomycota</taxon>
        <taxon>Agaricomycotina</taxon>
        <taxon>Agaricomycetes</taxon>
        <taxon>Agaricomycetidae</taxon>
        <taxon>Agaricales</taxon>
        <taxon>Pleurotineae</taxon>
        <taxon>Pleurotaceae</taxon>
        <taxon>Pleurotus</taxon>
    </lineage>
</organism>
<dbReference type="EMBL" id="MU154560">
    <property type="protein sequence ID" value="KAF9495614.1"/>
    <property type="molecule type" value="Genomic_DNA"/>
</dbReference>
<dbReference type="Proteomes" id="UP000807025">
    <property type="component" value="Unassembled WGS sequence"/>
</dbReference>
<keyword evidence="1" id="KW-0472">Membrane</keyword>
<keyword evidence="3" id="KW-1185">Reference proteome</keyword>
<keyword evidence="1" id="KW-0812">Transmembrane</keyword>
<protein>
    <submittedName>
        <fullName evidence="2">Uncharacterized protein</fullName>
    </submittedName>
</protein>
<evidence type="ECO:0000313" key="3">
    <source>
        <dbReference type="Proteomes" id="UP000807025"/>
    </source>
</evidence>
<feature type="transmembrane region" description="Helical" evidence="1">
    <location>
        <begin position="57"/>
        <end position="80"/>
    </location>
</feature>
<sequence>MNELIVPWLVWHLHLQYGRLSGVTSTGHRLRFAAVVTYLILSMNDGGGVSRVRSPCLFFSFRSLNILCFAIILSFAYLAAHSTD</sequence>
<reference evidence="2" key="1">
    <citation type="submission" date="2020-11" db="EMBL/GenBank/DDBJ databases">
        <authorList>
            <consortium name="DOE Joint Genome Institute"/>
            <person name="Ahrendt S."/>
            <person name="Riley R."/>
            <person name="Andreopoulos W."/>
            <person name="Labutti K."/>
            <person name="Pangilinan J."/>
            <person name="Ruiz-Duenas F.J."/>
            <person name="Barrasa J.M."/>
            <person name="Sanchez-Garcia M."/>
            <person name="Camarero S."/>
            <person name="Miyauchi S."/>
            <person name="Serrano A."/>
            <person name="Linde D."/>
            <person name="Babiker R."/>
            <person name="Drula E."/>
            <person name="Ayuso-Fernandez I."/>
            <person name="Pacheco R."/>
            <person name="Padilla G."/>
            <person name="Ferreira P."/>
            <person name="Barriuso J."/>
            <person name="Kellner H."/>
            <person name="Castanera R."/>
            <person name="Alfaro M."/>
            <person name="Ramirez L."/>
            <person name="Pisabarro A.G."/>
            <person name="Kuo A."/>
            <person name="Tritt A."/>
            <person name="Lipzen A."/>
            <person name="He G."/>
            <person name="Yan M."/>
            <person name="Ng V."/>
            <person name="Cullen D."/>
            <person name="Martin F."/>
            <person name="Rosso M.-N."/>
            <person name="Henrissat B."/>
            <person name="Hibbett D."/>
            <person name="Martinez A.T."/>
            <person name="Grigoriev I.V."/>
        </authorList>
    </citation>
    <scope>NUCLEOTIDE SEQUENCE</scope>
    <source>
        <strain evidence="2">ATCC 90797</strain>
    </source>
</reference>
<name>A0A9P6A0F7_PLEER</name>
<comment type="caution">
    <text evidence="2">The sequence shown here is derived from an EMBL/GenBank/DDBJ whole genome shotgun (WGS) entry which is preliminary data.</text>
</comment>
<evidence type="ECO:0000313" key="2">
    <source>
        <dbReference type="EMBL" id="KAF9495614.1"/>
    </source>
</evidence>